<accession>A0A139A1U8</accession>
<feature type="region of interest" description="Disordered" evidence="1">
    <location>
        <begin position="76"/>
        <end position="104"/>
    </location>
</feature>
<dbReference type="Proteomes" id="UP000070544">
    <property type="component" value="Unassembled WGS sequence"/>
</dbReference>
<sequence>MGPVPTVDGDEVFREVAFPLVEVAFTTRVPFATTVPFTTTVPLTVTVPLPGAVPFPPEVAFPEVTEGEMGRARRAHWSRGESEARPRMHGLVMSVGEGTRLMEV</sequence>
<keyword evidence="3" id="KW-1185">Reference proteome</keyword>
<evidence type="ECO:0000313" key="2">
    <source>
        <dbReference type="EMBL" id="KXS10714.1"/>
    </source>
</evidence>
<organism evidence="2 3">
    <name type="scientific">Gonapodya prolifera (strain JEL478)</name>
    <name type="common">Monoblepharis prolifera</name>
    <dbReference type="NCBI Taxonomy" id="1344416"/>
    <lineage>
        <taxon>Eukaryota</taxon>
        <taxon>Fungi</taxon>
        <taxon>Fungi incertae sedis</taxon>
        <taxon>Chytridiomycota</taxon>
        <taxon>Chytridiomycota incertae sedis</taxon>
        <taxon>Monoblepharidomycetes</taxon>
        <taxon>Monoblepharidales</taxon>
        <taxon>Gonapodyaceae</taxon>
        <taxon>Gonapodya</taxon>
    </lineage>
</organism>
<evidence type="ECO:0000313" key="3">
    <source>
        <dbReference type="Proteomes" id="UP000070544"/>
    </source>
</evidence>
<name>A0A139A1U8_GONPJ</name>
<proteinExistence type="predicted"/>
<protein>
    <submittedName>
        <fullName evidence="2">Uncharacterized protein</fullName>
    </submittedName>
</protein>
<reference evidence="2 3" key="1">
    <citation type="journal article" date="2015" name="Genome Biol. Evol.">
        <title>Phylogenomic analyses indicate that early fungi evolved digesting cell walls of algal ancestors of land plants.</title>
        <authorList>
            <person name="Chang Y."/>
            <person name="Wang S."/>
            <person name="Sekimoto S."/>
            <person name="Aerts A.L."/>
            <person name="Choi C."/>
            <person name="Clum A."/>
            <person name="LaButti K.M."/>
            <person name="Lindquist E.A."/>
            <person name="Yee Ngan C."/>
            <person name="Ohm R.A."/>
            <person name="Salamov A.A."/>
            <person name="Grigoriev I.V."/>
            <person name="Spatafora J.W."/>
            <person name="Berbee M.L."/>
        </authorList>
    </citation>
    <scope>NUCLEOTIDE SEQUENCE [LARGE SCALE GENOMIC DNA]</scope>
    <source>
        <strain evidence="2 3">JEL478</strain>
    </source>
</reference>
<dbReference type="EMBL" id="KQ965816">
    <property type="protein sequence ID" value="KXS10714.1"/>
    <property type="molecule type" value="Genomic_DNA"/>
</dbReference>
<gene>
    <name evidence="2" type="ORF">M427DRAFT_464364</name>
</gene>
<evidence type="ECO:0000256" key="1">
    <source>
        <dbReference type="SAM" id="MobiDB-lite"/>
    </source>
</evidence>
<dbReference type="AlphaFoldDB" id="A0A139A1U8"/>